<evidence type="ECO:0000313" key="2">
    <source>
        <dbReference type="EMBL" id="KAK5617414.1"/>
    </source>
</evidence>
<accession>A0AAV9S7T9</accession>
<keyword evidence="3" id="KW-1185">Reference proteome</keyword>
<reference evidence="2 3" key="1">
    <citation type="submission" date="2021-06" db="EMBL/GenBank/DDBJ databases">
        <authorList>
            <person name="Palmer J.M."/>
        </authorList>
    </citation>
    <scope>NUCLEOTIDE SEQUENCE [LARGE SCALE GENOMIC DNA]</scope>
    <source>
        <strain evidence="2 3">MEX-2019</strain>
        <tissue evidence="2">Muscle</tissue>
    </source>
</reference>
<feature type="region of interest" description="Disordered" evidence="1">
    <location>
        <begin position="219"/>
        <end position="249"/>
    </location>
</feature>
<evidence type="ECO:0000256" key="1">
    <source>
        <dbReference type="SAM" id="MobiDB-lite"/>
    </source>
</evidence>
<organism evidence="2 3">
    <name type="scientific">Crenichthys baileyi</name>
    <name type="common">White River springfish</name>
    <dbReference type="NCBI Taxonomy" id="28760"/>
    <lineage>
        <taxon>Eukaryota</taxon>
        <taxon>Metazoa</taxon>
        <taxon>Chordata</taxon>
        <taxon>Craniata</taxon>
        <taxon>Vertebrata</taxon>
        <taxon>Euteleostomi</taxon>
        <taxon>Actinopterygii</taxon>
        <taxon>Neopterygii</taxon>
        <taxon>Teleostei</taxon>
        <taxon>Neoteleostei</taxon>
        <taxon>Acanthomorphata</taxon>
        <taxon>Ovalentaria</taxon>
        <taxon>Atherinomorphae</taxon>
        <taxon>Cyprinodontiformes</taxon>
        <taxon>Goodeidae</taxon>
        <taxon>Crenichthys</taxon>
    </lineage>
</organism>
<dbReference type="AlphaFoldDB" id="A0AAV9S7T9"/>
<feature type="compositionally biased region" description="Low complexity" evidence="1">
    <location>
        <begin position="240"/>
        <end position="249"/>
    </location>
</feature>
<protein>
    <submittedName>
        <fullName evidence="2">Uncharacterized protein</fullName>
    </submittedName>
</protein>
<proteinExistence type="predicted"/>
<feature type="region of interest" description="Disordered" evidence="1">
    <location>
        <begin position="145"/>
        <end position="171"/>
    </location>
</feature>
<evidence type="ECO:0000313" key="3">
    <source>
        <dbReference type="Proteomes" id="UP001311232"/>
    </source>
</evidence>
<feature type="region of interest" description="Disordered" evidence="1">
    <location>
        <begin position="13"/>
        <end position="33"/>
    </location>
</feature>
<gene>
    <name evidence="2" type="ORF">CRENBAI_006469</name>
</gene>
<dbReference type="Proteomes" id="UP001311232">
    <property type="component" value="Unassembled WGS sequence"/>
</dbReference>
<comment type="caution">
    <text evidence="2">The sequence shown here is derived from an EMBL/GenBank/DDBJ whole genome shotgun (WGS) entry which is preliminary data.</text>
</comment>
<dbReference type="EMBL" id="JAHHUM010000725">
    <property type="protein sequence ID" value="KAK5617414.1"/>
    <property type="molecule type" value="Genomic_DNA"/>
</dbReference>
<name>A0AAV9S7T9_9TELE</name>
<sequence length="249" mass="27312">MVSFYLRPLKRSRLIPPPERSDEDREPLCTSSNRGASEEGLICRAGIGVCQYSRLVTMTTTTSPTQSEKLSGVWTSCQRDGAAKRRRDILGENWMFPRDDKRVRGVQESGLRASTTELIINTNHRSTSECEGGRFLPVRDAVLRGGLPPDPRGFSDDAPPPGGGRRRERRSSVSFRLSFQFQHLCDRRTSCCRFSSSSVGLVLFGSDFLLPPADPEAAARSCTSHRSSAPERCETGSGGSSLRSSSGHA</sequence>